<gene>
    <name evidence="2" type="ORF">BU24DRAFT_418507</name>
</gene>
<dbReference type="GeneID" id="54284394"/>
<organism evidence="2 3">
    <name type="scientific">Aaosphaeria arxii CBS 175.79</name>
    <dbReference type="NCBI Taxonomy" id="1450172"/>
    <lineage>
        <taxon>Eukaryota</taxon>
        <taxon>Fungi</taxon>
        <taxon>Dikarya</taxon>
        <taxon>Ascomycota</taxon>
        <taxon>Pezizomycotina</taxon>
        <taxon>Dothideomycetes</taxon>
        <taxon>Pleosporomycetidae</taxon>
        <taxon>Pleosporales</taxon>
        <taxon>Pleosporales incertae sedis</taxon>
        <taxon>Aaosphaeria</taxon>
    </lineage>
</organism>
<dbReference type="RefSeq" id="XP_033387275.1">
    <property type="nucleotide sequence ID" value="XM_033526997.1"/>
</dbReference>
<feature type="compositionally biased region" description="Low complexity" evidence="1">
    <location>
        <begin position="1"/>
        <end position="22"/>
    </location>
</feature>
<evidence type="ECO:0000313" key="2">
    <source>
        <dbReference type="EMBL" id="KAF2018936.1"/>
    </source>
</evidence>
<keyword evidence="3" id="KW-1185">Reference proteome</keyword>
<evidence type="ECO:0000256" key="1">
    <source>
        <dbReference type="SAM" id="MobiDB-lite"/>
    </source>
</evidence>
<protein>
    <submittedName>
        <fullName evidence="2">Uncharacterized protein</fullName>
    </submittedName>
</protein>
<feature type="region of interest" description="Disordered" evidence="1">
    <location>
        <begin position="1"/>
        <end position="35"/>
    </location>
</feature>
<dbReference type="Proteomes" id="UP000799778">
    <property type="component" value="Unassembled WGS sequence"/>
</dbReference>
<evidence type="ECO:0000313" key="3">
    <source>
        <dbReference type="Proteomes" id="UP000799778"/>
    </source>
</evidence>
<dbReference type="AlphaFoldDB" id="A0A6A5Y120"/>
<name>A0A6A5Y120_9PLEO</name>
<sequence>MRQTETTNPTTHTTTATTTTTTSPALYRPPIHPQEKTPILEATGIFFSLEAKPKPRVHVSRGTRFSPSPSLYYTYFPSRHACTTFINHNTNKNYRIYQTRRRRRRRHSMENINPTFLILRQQQQQQQQPH</sequence>
<reference evidence="2" key="1">
    <citation type="journal article" date="2020" name="Stud. Mycol.">
        <title>101 Dothideomycetes genomes: a test case for predicting lifestyles and emergence of pathogens.</title>
        <authorList>
            <person name="Haridas S."/>
            <person name="Albert R."/>
            <person name="Binder M."/>
            <person name="Bloem J."/>
            <person name="Labutti K."/>
            <person name="Salamov A."/>
            <person name="Andreopoulos B."/>
            <person name="Baker S."/>
            <person name="Barry K."/>
            <person name="Bills G."/>
            <person name="Bluhm B."/>
            <person name="Cannon C."/>
            <person name="Castanera R."/>
            <person name="Culley D."/>
            <person name="Daum C."/>
            <person name="Ezra D."/>
            <person name="Gonzalez J."/>
            <person name="Henrissat B."/>
            <person name="Kuo A."/>
            <person name="Liang C."/>
            <person name="Lipzen A."/>
            <person name="Lutzoni F."/>
            <person name="Magnuson J."/>
            <person name="Mondo S."/>
            <person name="Nolan M."/>
            <person name="Ohm R."/>
            <person name="Pangilinan J."/>
            <person name="Park H.-J."/>
            <person name="Ramirez L."/>
            <person name="Alfaro M."/>
            <person name="Sun H."/>
            <person name="Tritt A."/>
            <person name="Yoshinaga Y."/>
            <person name="Zwiers L.-H."/>
            <person name="Turgeon B."/>
            <person name="Goodwin S."/>
            <person name="Spatafora J."/>
            <person name="Crous P."/>
            <person name="Grigoriev I."/>
        </authorList>
    </citation>
    <scope>NUCLEOTIDE SEQUENCE</scope>
    <source>
        <strain evidence="2">CBS 175.79</strain>
    </source>
</reference>
<accession>A0A6A5Y120</accession>
<dbReference type="EMBL" id="ML978067">
    <property type="protein sequence ID" value="KAF2018936.1"/>
    <property type="molecule type" value="Genomic_DNA"/>
</dbReference>
<proteinExistence type="predicted"/>